<protein>
    <submittedName>
        <fullName evidence="1">GLPGLI family protein</fullName>
    </submittedName>
</protein>
<dbReference type="Pfam" id="PF09697">
    <property type="entry name" value="Porph_ging"/>
    <property type="match status" value="1"/>
</dbReference>
<dbReference type="InterPro" id="IPR005901">
    <property type="entry name" value="GLPGLI"/>
</dbReference>
<name>A0A3D9LNY3_9FLAO</name>
<evidence type="ECO:0000313" key="2">
    <source>
        <dbReference type="Proteomes" id="UP000256919"/>
    </source>
</evidence>
<keyword evidence="2" id="KW-1185">Reference proteome</keyword>
<dbReference type="Proteomes" id="UP000256919">
    <property type="component" value="Unassembled WGS sequence"/>
</dbReference>
<dbReference type="NCBIfam" id="TIGR01200">
    <property type="entry name" value="GLPGLI"/>
    <property type="match status" value="1"/>
</dbReference>
<sequence length="258" mass="30916">MKIISYSIILFYIITHITYAQNINYDVEIEYTISFNTERPTTQKGILYLDNSRKKSMFIYGKNTESSIKQSEEENTEYDLFYAGKKKVFYQDFNKDTLISRINLFSEQFIVEENIPQLKWEIHDEEKMLDKYLLKKATLYFRGRNYIAWYSEEYPLPYGPWKFSGLPGLIMEIYDTTKRYHWQVNSIKQTEETALDLQPVLKGKETLTIKQYADRKFNNDNQFKKMASKLPKGVQVTQMKTPRTGFEIKFEWEEEKKN</sequence>
<accession>A0A3D9LNY3</accession>
<gene>
    <name evidence="1" type="ORF">DFQ09_10765</name>
</gene>
<dbReference type="RefSeq" id="WP_115811422.1">
    <property type="nucleotide sequence ID" value="NZ_QREI01000007.1"/>
</dbReference>
<dbReference type="OrthoDB" id="1440774at2"/>
<organism evidence="1 2">
    <name type="scientific">Winogradskyella pacifica</name>
    <dbReference type="NCBI Taxonomy" id="664642"/>
    <lineage>
        <taxon>Bacteria</taxon>
        <taxon>Pseudomonadati</taxon>
        <taxon>Bacteroidota</taxon>
        <taxon>Flavobacteriia</taxon>
        <taxon>Flavobacteriales</taxon>
        <taxon>Flavobacteriaceae</taxon>
        <taxon>Winogradskyella</taxon>
    </lineage>
</organism>
<reference evidence="1 2" key="1">
    <citation type="submission" date="2018-07" db="EMBL/GenBank/DDBJ databases">
        <title>Genomic Encyclopedia of Type Strains, Phase III (KMG-III): the genomes of soil and plant-associated and newly described type strains.</title>
        <authorList>
            <person name="Whitman W."/>
        </authorList>
    </citation>
    <scope>NUCLEOTIDE SEQUENCE [LARGE SCALE GENOMIC DNA]</scope>
    <source>
        <strain evidence="1 2">CECT 7948</strain>
    </source>
</reference>
<evidence type="ECO:0000313" key="1">
    <source>
        <dbReference type="EMBL" id="REE08386.1"/>
    </source>
</evidence>
<dbReference type="EMBL" id="QREI01000007">
    <property type="protein sequence ID" value="REE08386.1"/>
    <property type="molecule type" value="Genomic_DNA"/>
</dbReference>
<dbReference type="AlphaFoldDB" id="A0A3D9LNY3"/>
<comment type="caution">
    <text evidence="1">The sequence shown here is derived from an EMBL/GenBank/DDBJ whole genome shotgun (WGS) entry which is preliminary data.</text>
</comment>
<proteinExistence type="predicted"/>